<accession>A0A642UQU7</accession>
<dbReference type="RefSeq" id="XP_034012877.1">
    <property type="nucleotide sequence ID" value="XM_034154806.1"/>
</dbReference>
<name>A0A642UQU7_DIURU</name>
<dbReference type="OMA" id="LPTPWHN"/>
<protein>
    <recommendedName>
        <fullName evidence="3">Pyoverdine/dityrosine biosynthesis protein</fullName>
    </recommendedName>
</protein>
<dbReference type="PANTHER" id="PTHR37285:SF5">
    <property type="entry name" value="SPORE WALL MATURATION PROTEIN DIT1"/>
    <property type="match status" value="1"/>
</dbReference>
<evidence type="ECO:0008006" key="3">
    <source>
        <dbReference type="Google" id="ProtNLM"/>
    </source>
</evidence>
<dbReference type="OrthoDB" id="429813at2759"/>
<proteinExistence type="predicted"/>
<comment type="caution">
    <text evidence="1">The sequence shown here is derived from an EMBL/GenBank/DDBJ whole genome shotgun (WGS) entry which is preliminary data.</text>
</comment>
<gene>
    <name evidence="1" type="ORF">DIURU_002182</name>
</gene>
<dbReference type="Proteomes" id="UP000449547">
    <property type="component" value="Unassembled WGS sequence"/>
</dbReference>
<evidence type="ECO:0000313" key="1">
    <source>
        <dbReference type="EMBL" id="KAA8903671.1"/>
    </source>
</evidence>
<dbReference type="GeneID" id="54780833"/>
<keyword evidence="2" id="KW-1185">Reference proteome</keyword>
<evidence type="ECO:0000313" key="2">
    <source>
        <dbReference type="Proteomes" id="UP000449547"/>
    </source>
</evidence>
<dbReference type="InterPro" id="IPR007817">
    <property type="entry name" value="Isocyanide_synthase_DIT1"/>
</dbReference>
<dbReference type="EMBL" id="SWFT01000066">
    <property type="protein sequence ID" value="KAA8903671.1"/>
    <property type="molecule type" value="Genomic_DNA"/>
</dbReference>
<dbReference type="VEuPathDB" id="FungiDB:DIURU_002182"/>
<sequence length="473" mass="53541">MTVSENPTLASAAKSESNALFQRIVSVYVRDGDREVISKHYHGVHVEWSQVVDAADETHSFGGYKRCLTASPFVAWEVERDDGLRLGVVTKGDVTDPFDLYFIGLMLSIASVPTVASVDAQTDAVVRKIADLYEVQLKNTAPGDKWDVGRAYFESVVRHFVERNLPVEAVLPAFPCKSSNRDKVAGGLPDKGEELALDRLVQFVKSVREIYTPGMKIWIVSDGHVFSDCIGVDDEDVDVYSEALKNLYQEMDESDGIGFRSLVDLFDPEEFDESLVDQVELPHHLKTNLVAKSELCRKILMKSCDSDCGELQRDIDTPGHPRLALYRGFSKFMTEDLAQHPSVTDLSRKQFKKVVSRVSFEMIKRNDAYSNLVELMFPFHLRLSIHSHNNSGPKFAVRLLKDCSVIRSIEDFRQPETSDLLHVPTPWHNAIVQFEHTEKFYVVKSCHVHEGVEHGVGVASWEEKERMFRFKLT</sequence>
<reference evidence="1 2" key="1">
    <citation type="submission" date="2019-07" db="EMBL/GenBank/DDBJ databases">
        <title>Genome assembly of two rare yeast pathogens: Diutina rugosa and Trichomonascus ciferrii.</title>
        <authorList>
            <person name="Mixao V."/>
            <person name="Saus E."/>
            <person name="Hansen A."/>
            <person name="Lass-Flor C."/>
            <person name="Gabaldon T."/>
        </authorList>
    </citation>
    <scope>NUCLEOTIDE SEQUENCE [LARGE SCALE GENOMIC DNA]</scope>
    <source>
        <strain evidence="1 2">CBS 613</strain>
    </source>
</reference>
<dbReference type="AlphaFoldDB" id="A0A642UQU7"/>
<organism evidence="1 2">
    <name type="scientific">Diutina rugosa</name>
    <name type="common">Yeast</name>
    <name type="synonym">Candida rugosa</name>
    <dbReference type="NCBI Taxonomy" id="5481"/>
    <lineage>
        <taxon>Eukaryota</taxon>
        <taxon>Fungi</taxon>
        <taxon>Dikarya</taxon>
        <taxon>Ascomycota</taxon>
        <taxon>Saccharomycotina</taxon>
        <taxon>Pichiomycetes</taxon>
        <taxon>Debaryomycetaceae</taxon>
        <taxon>Diutina</taxon>
    </lineage>
</organism>
<dbReference type="Pfam" id="PF05141">
    <property type="entry name" value="DIT1_PvcA"/>
    <property type="match status" value="1"/>
</dbReference>
<dbReference type="PANTHER" id="PTHR37285">
    <property type="entry name" value="SPORE WALL MATURATION PROTEIN DIT1"/>
    <property type="match status" value="1"/>
</dbReference>